<dbReference type="Gene3D" id="3.40.50.300">
    <property type="entry name" value="P-loop containing nucleotide triphosphate hydrolases"/>
    <property type="match status" value="1"/>
</dbReference>
<evidence type="ECO:0000256" key="1">
    <source>
        <dbReference type="SAM" id="MobiDB-lite"/>
    </source>
</evidence>
<gene>
    <name evidence="2" type="ORF">A6M23_13095</name>
</gene>
<proteinExistence type="predicted"/>
<dbReference type="InterPro" id="IPR027417">
    <property type="entry name" value="P-loop_NTPase"/>
</dbReference>
<feature type="region of interest" description="Disordered" evidence="1">
    <location>
        <begin position="108"/>
        <end position="137"/>
    </location>
</feature>
<feature type="compositionally biased region" description="Basic and acidic residues" evidence="1">
    <location>
        <begin position="124"/>
        <end position="137"/>
    </location>
</feature>
<comment type="caution">
    <text evidence="2">The sequence shown here is derived from an EMBL/GenBank/DDBJ whole genome shotgun (WGS) entry which is preliminary data.</text>
</comment>
<name>A0A1C2I4Q3_ACITH</name>
<dbReference type="SUPFAM" id="SSF52540">
    <property type="entry name" value="P-loop containing nucleoside triphosphate hydrolases"/>
    <property type="match status" value="1"/>
</dbReference>
<evidence type="ECO:0000313" key="3">
    <source>
        <dbReference type="Proteomes" id="UP000095008"/>
    </source>
</evidence>
<accession>A0A1C2I4Q3</accession>
<protein>
    <submittedName>
        <fullName evidence="2">Uncharacterized protein</fullName>
    </submittedName>
</protein>
<dbReference type="AlphaFoldDB" id="A0A1C2I4Q3"/>
<sequence>MGPWNIFLWIEQRLQHRCSVVVFGELDWSSGTHQQVIWRVDREGQQSPVTVFFLVVEDGSDGPIMEILGLKASEAHQIVDPFTGPERTDRDMARFQALVQRYLTRASGAQKNVQKKAGVAPHVTKPEQQDLRKLLDG</sequence>
<evidence type="ECO:0000313" key="2">
    <source>
        <dbReference type="EMBL" id="OCX70887.1"/>
    </source>
</evidence>
<keyword evidence="3" id="KW-1185">Reference proteome</keyword>
<dbReference type="EMBL" id="LWRY01000152">
    <property type="protein sequence ID" value="OCX70887.1"/>
    <property type="molecule type" value="Genomic_DNA"/>
</dbReference>
<reference evidence="2" key="1">
    <citation type="journal article" date="2016" name="Int. J. Mol. Sci.">
        <title>Comparative genomics of the extreme acidophile Acidithiobacillus thiooxidans reveals intraspecific divergence and niche adaptation.</title>
        <authorList>
            <person name="Zhang X."/>
            <person name="Feng X."/>
            <person name="Tao J."/>
            <person name="Ma L."/>
            <person name="Xiao Y."/>
            <person name="Liang Y."/>
            <person name="Liu X."/>
            <person name="Yin H."/>
        </authorList>
    </citation>
    <scope>NUCLEOTIDE SEQUENCE [LARGE SCALE GENOMIC DNA]</scope>
    <source>
        <strain evidence="2">DXS-W</strain>
    </source>
</reference>
<organism evidence="2 3">
    <name type="scientific">Acidithiobacillus thiooxidans</name>
    <name type="common">Thiobacillus thiooxidans</name>
    <dbReference type="NCBI Taxonomy" id="930"/>
    <lineage>
        <taxon>Bacteria</taxon>
        <taxon>Pseudomonadati</taxon>
        <taxon>Pseudomonadota</taxon>
        <taxon>Acidithiobacillia</taxon>
        <taxon>Acidithiobacillales</taxon>
        <taxon>Acidithiobacillaceae</taxon>
        <taxon>Acidithiobacillus</taxon>
    </lineage>
</organism>
<dbReference type="Proteomes" id="UP000095008">
    <property type="component" value="Unassembled WGS sequence"/>
</dbReference>